<evidence type="ECO:0000256" key="3">
    <source>
        <dbReference type="ARBA" id="ARBA00023237"/>
    </source>
</evidence>
<dbReference type="SUPFAM" id="SSF56935">
    <property type="entry name" value="Porins"/>
    <property type="match status" value="1"/>
</dbReference>
<dbReference type="Pfam" id="PF07715">
    <property type="entry name" value="Plug"/>
    <property type="match status" value="1"/>
</dbReference>
<keyword evidence="2" id="KW-0472">Membrane</keyword>
<proteinExistence type="predicted"/>
<evidence type="ECO:0000313" key="7">
    <source>
        <dbReference type="Proteomes" id="UP000264702"/>
    </source>
</evidence>
<dbReference type="InterPro" id="IPR008969">
    <property type="entry name" value="CarboxyPept-like_regulatory"/>
</dbReference>
<dbReference type="InterPro" id="IPR012910">
    <property type="entry name" value="Plug_dom"/>
</dbReference>
<dbReference type="InterPro" id="IPR036942">
    <property type="entry name" value="Beta-barrel_TonB_sf"/>
</dbReference>
<dbReference type="InterPro" id="IPR057601">
    <property type="entry name" value="Oar-like_b-barrel"/>
</dbReference>
<dbReference type="Proteomes" id="UP000264702">
    <property type="component" value="Unassembled WGS sequence"/>
</dbReference>
<reference evidence="6 7" key="1">
    <citation type="submission" date="2018-08" db="EMBL/GenBank/DDBJ databases">
        <title>Acidipila sp. 4G-K13, an acidobacterium isolated from forest soil.</title>
        <authorList>
            <person name="Gao Z.-H."/>
            <person name="Qiu L.-H."/>
        </authorList>
    </citation>
    <scope>NUCLEOTIDE SEQUENCE [LARGE SCALE GENOMIC DNA]</scope>
    <source>
        <strain evidence="6 7">4G-K13</strain>
    </source>
</reference>
<evidence type="ECO:0000259" key="4">
    <source>
        <dbReference type="Pfam" id="PF07715"/>
    </source>
</evidence>
<dbReference type="Pfam" id="PF25183">
    <property type="entry name" value="OMP_b-brl_4"/>
    <property type="match status" value="1"/>
</dbReference>
<evidence type="ECO:0000259" key="5">
    <source>
        <dbReference type="Pfam" id="PF25183"/>
    </source>
</evidence>
<keyword evidence="7" id="KW-1185">Reference proteome</keyword>
<organism evidence="6 7">
    <name type="scientific">Paracidobacterium acidisoli</name>
    <dbReference type="NCBI Taxonomy" id="2303751"/>
    <lineage>
        <taxon>Bacteria</taxon>
        <taxon>Pseudomonadati</taxon>
        <taxon>Acidobacteriota</taxon>
        <taxon>Terriglobia</taxon>
        <taxon>Terriglobales</taxon>
        <taxon>Acidobacteriaceae</taxon>
        <taxon>Paracidobacterium</taxon>
    </lineage>
</organism>
<dbReference type="Gene3D" id="2.60.40.1120">
    <property type="entry name" value="Carboxypeptidase-like, regulatory domain"/>
    <property type="match status" value="1"/>
</dbReference>
<comment type="subcellular location">
    <subcellularLocation>
        <location evidence="1">Cell outer membrane</location>
    </subcellularLocation>
</comment>
<evidence type="ECO:0000313" key="6">
    <source>
        <dbReference type="EMBL" id="RFU15167.1"/>
    </source>
</evidence>
<evidence type="ECO:0000256" key="1">
    <source>
        <dbReference type="ARBA" id="ARBA00004442"/>
    </source>
</evidence>
<name>A0A372IJT3_9BACT</name>
<gene>
    <name evidence="6" type="ORF">D0Y96_18715</name>
</gene>
<sequence>MALPVLAQTSNGAISGTVADTAGAVIPAATVLITNEATGVATTVTTDSAGFYSQEGLGTGSYAVTVTKSGFQQSRTKGIQIDPGQRRAVNVTLPVGEVSSQVLVSADAVQVNTETSENAGTISSKQVDNLMLNGRNFQTLATTIPGVASTTGANQTLGSNSDLIVNGSSVEYTTYTIDGIYDMNSGSLQGVNVTPIVDGINEFRVLKDNYSAKYGLAGSGQVVIETKSGTDAFHGSAWEYLRNDAIDADNYFSTIKTPLRQNIYGYTFGGPVVIPHVYNADRKKTFFFASNQWFSIRAGQVNQGTFFSQAFRNGDFSQSQTLTGGAFKLDPGSTALLASEGKTNCVLGQKTLNTACFDPTAVAIMNSYMPLPNHIVGTSFLNYLNQGSQVTSEFDSQYRVDHYFNPNELLVVRYMSSPTTVNYPDVPQQGYVGSNITETITTPALNMMARLSSTLTPNLINTFGIAETEDRPKYSASSGSLPSGAVINQAYPGADMYNRIPTISISKGYTSVGLWNIPIHASDGEGIVSDDVSWVRGSHVLEAGGVYMFGIKRQNVFTRPEGQFTFTGTHTGDPAADYLLGLDATYSQDSTERSGAFHYRQGEAYVEDTWKTSPRLTVNLGLRWVYFSSDTASGDQVSSFNPAQFETAQAPVINLNGTLATNAQGQPVTSSGSTANTLNGIIFAGQNGVPSGFFIPKKDLLGPRVGFAYDVFGNGSTSIRGGYGIGYTRLPLENIYTSFGQNPPFNHTANLINSTITNPTAGSAAALSAPTLSIIPSSFRPSQIQSYSLTLEQQLTHATVLQVTYAGSVGRHLELQTGGNLNFPLPVAAPTLASCPTNGTSAEYNFDPCINSGAVSANYTRPYSGFANINNIYDEGVSNYNALQMGLVHRSQNLQVNAAYTYEKALATVGGHTNGAGSSIGGSVQNPRNFHSEYGPPDYDFTHDLSGSWVYNIPYAHTSHNLLKRYALADWSFAGLALFQSGFALSPTLSTSTAGLATRPNQVAPYQHVGKLTEWFSTDSFAAPAPGFFGDAANGIIRGPHQVGVNTSLYKNFPLYERLAVQFRGEAFNLFNHPNFSAVTTGYGSATFGTVTSALDPRIFEFALKLIY</sequence>
<dbReference type="GO" id="GO:0009279">
    <property type="term" value="C:cell outer membrane"/>
    <property type="evidence" value="ECO:0007669"/>
    <property type="project" value="UniProtKB-SubCell"/>
</dbReference>
<feature type="domain" description="TonB-dependent receptor plug" evidence="4">
    <location>
        <begin position="114"/>
        <end position="219"/>
    </location>
</feature>
<keyword evidence="3" id="KW-0998">Cell outer membrane</keyword>
<dbReference type="SUPFAM" id="SSF49464">
    <property type="entry name" value="Carboxypeptidase regulatory domain-like"/>
    <property type="match status" value="1"/>
</dbReference>
<feature type="domain" description="TonB-dependent transporter Oar-like beta-barrel" evidence="5">
    <location>
        <begin position="226"/>
        <end position="1099"/>
    </location>
</feature>
<dbReference type="Pfam" id="PF13620">
    <property type="entry name" value="CarboxypepD_reg"/>
    <property type="match status" value="1"/>
</dbReference>
<accession>A0A372IJT3</accession>
<comment type="caution">
    <text evidence="6">The sequence shown here is derived from an EMBL/GenBank/DDBJ whole genome shotgun (WGS) entry which is preliminary data.</text>
</comment>
<evidence type="ECO:0000256" key="2">
    <source>
        <dbReference type="ARBA" id="ARBA00023136"/>
    </source>
</evidence>
<dbReference type="AlphaFoldDB" id="A0A372IJT3"/>
<protein>
    <submittedName>
        <fullName evidence="6">Uncharacterized protein</fullName>
    </submittedName>
</protein>
<dbReference type="EMBL" id="QVQT01000007">
    <property type="protein sequence ID" value="RFU15167.1"/>
    <property type="molecule type" value="Genomic_DNA"/>
</dbReference>
<dbReference type="Gene3D" id="2.40.170.20">
    <property type="entry name" value="TonB-dependent receptor, beta-barrel domain"/>
    <property type="match status" value="1"/>
</dbReference>